<dbReference type="EMBL" id="UAPV01000001">
    <property type="protein sequence ID" value="SPT69347.1"/>
    <property type="molecule type" value="Genomic_DNA"/>
</dbReference>
<feature type="domain" description="SpoVT-AbrB" evidence="8">
    <location>
        <begin position="10"/>
        <end position="57"/>
    </location>
</feature>
<keyword evidence="2 7" id="KW-0963">Cytoplasm</keyword>
<comment type="similarity">
    <text evidence="7">Belongs to the MraZ family.</text>
</comment>
<dbReference type="GO" id="GO:0005737">
    <property type="term" value="C:cytoplasm"/>
    <property type="evidence" value="ECO:0007669"/>
    <property type="project" value="UniProtKB-UniRule"/>
</dbReference>
<keyword evidence="3" id="KW-0677">Repeat</keyword>
<comment type="subcellular location">
    <subcellularLocation>
        <location evidence="7">Cytoplasm</location>
        <location evidence="7">Nucleoid</location>
    </subcellularLocation>
</comment>
<dbReference type="CDD" id="cd16321">
    <property type="entry name" value="MraZ_C"/>
    <property type="match status" value="1"/>
</dbReference>
<dbReference type="Pfam" id="PF02381">
    <property type="entry name" value="MraZ"/>
    <property type="match status" value="2"/>
</dbReference>
<dbReference type="Proteomes" id="UP000250086">
    <property type="component" value="Unassembled WGS sequence"/>
</dbReference>
<dbReference type="GO" id="GO:0009295">
    <property type="term" value="C:nucleoid"/>
    <property type="evidence" value="ECO:0007669"/>
    <property type="project" value="UniProtKB-SubCell"/>
</dbReference>
<evidence type="ECO:0000256" key="2">
    <source>
        <dbReference type="ARBA" id="ARBA00022490"/>
    </source>
</evidence>
<comment type="subunit">
    <text evidence="7">Forms oligomers.</text>
</comment>
<dbReference type="GO" id="GO:2000143">
    <property type="term" value="P:negative regulation of DNA-templated transcription initiation"/>
    <property type="evidence" value="ECO:0007669"/>
    <property type="project" value="TreeGrafter"/>
</dbReference>
<dbReference type="InterPro" id="IPR003444">
    <property type="entry name" value="MraZ"/>
</dbReference>
<evidence type="ECO:0000256" key="4">
    <source>
        <dbReference type="ARBA" id="ARBA00023015"/>
    </source>
</evidence>
<accession>A0A2X0WG45</accession>
<dbReference type="GO" id="GO:0051301">
    <property type="term" value="P:cell division"/>
    <property type="evidence" value="ECO:0007669"/>
    <property type="project" value="UniProtKB-KW"/>
</dbReference>
<dbReference type="InterPro" id="IPR035642">
    <property type="entry name" value="MraZ_N"/>
</dbReference>
<dbReference type="SUPFAM" id="SSF89447">
    <property type="entry name" value="AbrB/MazE/MraZ-like"/>
    <property type="match status" value="1"/>
</dbReference>
<dbReference type="PANTHER" id="PTHR34701:SF1">
    <property type="entry name" value="TRANSCRIPTIONAL REGULATOR MRAZ"/>
    <property type="match status" value="1"/>
</dbReference>
<keyword evidence="9" id="KW-0131">Cell cycle</keyword>
<dbReference type="RefSeq" id="WP_113743529.1">
    <property type="nucleotide sequence ID" value="NZ_UAPU01000007.1"/>
</dbReference>
<dbReference type="InterPro" id="IPR035644">
    <property type="entry name" value="MraZ_C"/>
</dbReference>
<dbReference type="InterPro" id="IPR020603">
    <property type="entry name" value="MraZ_dom"/>
</dbReference>
<dbReference type="AlphaFoldDB" id="A0A2X0WG45"/>
<evidence type="ECO:0000313" key="9">
    <source>
        <dbReference type="EMBL" id="SPT69347.1"/>
    </source>
</evidence>
<evidence type="ECO:0000256" key="6">
    <source>
        <dbReference type="ARBA" id="ARBA00023163"/>
    </source>
</evidence>
<dbReference type="InterPro" id="IPR038619">
    <property type="entry name" value="MraZ_sf"/>
</dbReference>
<evidence type="ECO:0000256" key="5">
    <source>
        <dbReference type="ARBA" id="ARBA00023125"/>
    </source>
</evidence>
<dbReference type="HAMAP" id="MF_01008">
    <property type="entry name" value="MraZ"/>
    <property type="match status" value="1"/>
</dbReference>
<reference evidence="9 10" key="1">
    <citation type="submission" date="2018-06" db="EMBL/GenBank/DDBJ databases">
        <authorList>
            <consortium name="Pathogen Informatics"/>
            <person name="Doyle S."/>
        </authorList>
    </citation>
    <scope>NUCLEOTIDE SEQUENCE [LARGE SCALE GENOMIC DNA]</scope>
    <source>
        <strain evidence="9 10">NCTC13093</strain>
    </source>
</reference>
<sequence>MASGLLFSGTNVLSLDDKGRIALPVKYRQLIKESCDGECYLAKSLFDECLWLYTKPQWDELVDSFTALNTVSQTALRSIQRTLLGSAVYCKLDAQGRILIPQELRSLCLLEKKATLIGINNKFEIWSETCLDRQRIKDAEVLQNLSDSAILNELASIAL</sequence>
<evidence type="ECO:0000313" key="10">
    <source>
        <dbReference type="Proteomes" id="UP000250086"/>
    </source>
</evidence>
<dbReference type="InterPro" id="IPR007159">
    <property type="entry name" value="SpoVT-AbrB_dom"/>
</dbReference>
<evidence type="ECO:0000256" key="3">
    <source>
        <dbReference type="ARBA" id="ARBA00022737"/>
    </source>
</evidence>
<evidence type="ECO:0000259" key="8">
    <source>
        <dbReference type="PROSITE" id="PS51740"/>
    </source>
</evidence>
<dbReference type="InterPro" id="IPR037914">
    <property type="entry name" value="SpoVT-AbrB_sf"/>
</dbReference>
<dbReference type="PANTHER" id="PTHR34701">
    <property type="entry name" value="TRANSCRIPTIONAL REGULATOR MRAZ"/>
    <property type="match status" value="1"/>
</dbReference>
<feature type="domain" description="SpoVT-AbrB" evidence="8">
    <location>
        <begin position="87"/>
        <end position="130"/>
    </location>
</feature>
<dbReference type="CDD" id="cd16320">
    <property type="entry name" value="MraZ_N"/>
    <property type="match status" value="1"/>
</dbReference>
<proteinExistence type="inferred from homology"/>
<keyword evidence="5 7" id="KW-0238">DNA-binding</keyword>
<keyword evidence="4 7" id="KW-0805">Transcription regulation</keyword>
<dbReference type="OrthoDB" id="9807753at2"/>
<organism evidence="9 10">
    <name type="scientific">Anaerobiospirillum thomasii</name>
    <dbReference type="NCBI Taxonomy" id="179995"/>
    <lineage>
        <taxon>Bacteria</taxon>
        <taxon>Pseudomonadati</taxon>
        <taxon>Pseudomonadota</taxon>
        <taxon>Gammaproteobacteria</taxon>
        <taxon>Aeromonadales</taxon>
        <taxon>Succinivibrionaceae</taxon>
        <taxon>Anaerobiospirillum</taxon>
    </lineage>
</organism>
<dbReference type="NCBIfam" id="TIGR00242">
    <property type="entry name" value="division/cell wall cluster transcriptional repressor MraZ"/>
    <property type="match status" value="1"/>
</dbReference>
<dbReference type="Gene3D" id="3.40.1550.20">
    <property type="entry name" value="Transcriptional regulator MraZ domain"/>
    <property type="match status" value="1"/>
</dbReference>
<gene>
    <name evidence="7 9" type="primary">mraZ</name>
    <name evidence="9" type="ORF">NCTC13093_00716</name>
</gene>
<evidence type="ECO:0000256" key="1">
    <source>
        <dbReference type="ARBA" id="ARBA00013860"/>
    </source>
</evidence>
<protein>
    <recommendedName>
        <fullName evidence="1 7">Transcriptional regulator MraZ</fullName>
    </recommendedName>
</protein>
<keyword evidence="9" id="KW-0132">Cell division</keyword>
<dbReference type="GO" id="GO:0000976">
    <property type="term" value="F:transcription cis-regulatory region binding"/>
    <property type="evidence" value="ECO:0007669"/>
    <property type="project" value="TreeGrafter"/>
</dbReference>
<name>A0A2X0WG45_9GAMM</name>
<keyword evidence="10" id="KW-1185">Reference proteome</keyword>
<evidence type="ECO:0000256" key="7">
    <source>
        <dbReference type="HAMAP-Rule" id="MF_01008"/>
    </source>
</evidence>
<dbReference type="PROSITE" id="PS51740">
    <property type="entry name" value="SPOVT_ABRB"/>
    <property type="match status" value="2"/>
</dbReference>
<dbReference type="GO" id="GO:0003700">
    <property type="term" value="F:DNA-binding transcription factor activity"/>
    <property type="evidence" value="ECO:0007669"/>
    <property type="project" value="UniProtKB-UniRule"/>
</dbReference>
<keyword evidence="6 7" id="KW-0804">Transcription</keyword>